<dbReference type="RefSeq" id="WP_218930203.1">
    <property type="nucleotide sequence ID" value="NZ_JACAOA010000003.1"/>
</dbReference>
<dbReference type="AlphaFoldDB" id="A0A839A3E0"/>
<feature type="transmembrane region" description="Helical" evidence="1">
    <location>
        <begin position="20"/>
        <end position="39"/>
    </location>
</feature>
<evidence type="ECO:0000313" key="2">
    <source>
        <dbReference type="EMBL" id="MBA5728472.1"/>
    </source>
</evidence>
<keyword evidence="1" id="KW-1133">Transmembrane helix</keyword>
<organism evidence="2 3">
    <name type="scientific">Ruoffia halotolerans</name>
    <dbReference type="NCBI Taxonomy" id="2748684"/>
    <lineage>
        <taxon>Bacteria</taxon>
        <taxon>Bacillati</taxon>
        <taxon>Bacillota</taxon>
        <taxon>Bacilli</taxon>
        <taxon>Lactobacillales</taxon>
        <taxon>Aerococcaceae</taxon>
        <taxon>Ruoffia</taxon>
    </lineage>
</organism>
<keyword evidence="1" id="KW-0812">Transmembrane</keyword>
<keyword evidence="1" id="KW-0472">Membrane</keyword>
<evidence type="ECO:0000313" key="3">
    <source>
        <dbReference type="Proteomes" id="UP000571018"/>
    </source>
</evidence>
<dbReference type="EMBL" id="JACAOA010000003">
    <property type="protein sequence ID" value="MBA5728472.1"/>
    <property type="molecule type" value="Genomic_DNA"/>
</dbReference>
<protein>
    <recommendedName>
        <fullName evidence="4">PepSY domain-containing protein</fullName>
    </recommendedName>
</protein>
<reference evidence="2 3" key="1">
    <citation type="submission" date="2020-06" db="EMBL/GenBank/DDBJ databases">
        <title>Reclassification of Facklamia ignava, Facklamia soureckii and Facklami tabacinasalis as Falseniella iganva gen. nov., comb. nov., Hutsoniella ignava gen. nov., comb. nov., and Ruoffia tabacinasalis gen. nov., comb. nov and description of Ruoffia haltotolerans sp. nov., isolated from hypersaline Inland Sea of Qatar.</title>
        <authorList>
            <person name="Fotedar R."/>
            <person name="Sankaranarayanan K."/>
            <person name="Lawson P."/>
            <person name="Caldwell M."/>
            <person name="Zeyara A."/>
            <person name="Al Malki A."/>
            <person name="Ali M."/>
        </authorList>
    </citation>
    <scope>NUCLEOTIDE SEQUENCE [LARGE SCALE GENOMIC DNA]</scope>
    <source>
        <strain evidence="2 3">INB8</strain>
    </source>
</reference>
<name>A0A839A3E0_9LACT</name>
<evidence type="ECO:0008006" key="4">
    <source>
        <dbReference type="Google" id="ProtNLM"/>
    </source>
</evidence>
<gene>
    <name evidence="2" type="ORF">HW423_01545</name>
</gene>
<proteinExistence type="predicted"/>
<accession>A0A839A3E0</accession>
<evidence type="ECO:0000256" key="1">
    <source>
        <dbReference type="SAM" id="Phobius"/>
    </source>
</evidence>
<keyword evidence="3" id="KW-1185">Reference proteome</keyword>
<comment type="caution">
    <text evidence="2">The sequence shown here is derived from an EMBL/GenBank/DDBJ whole genome shotgun (WGS) entry which is preliminary data.</text>
</comment>
<dbReference type="Proteomes" id="UP000571018">
    <property type="component" value="Unassembled WGS sequence"/>
</dbReference>
<sequence length="122" mass="13622">MRENKNNKNQNYNYDNNGLLGGLLLATGVLIGSAATLLIKENRPKKAGLVLETAKNRLGQNGNVVGSWIDYDSIEYDLFEDKPLVYIGGVTVENAEGRLQYQFASDIYTGELIDYYLINQNN</sequence>